<evidence type="ECO:0000256" key="4">
    <source>
        <dbReference type="ARBA" id="ARBA00023015"/>
    </source>
</evidence>
<keyword evidence="3" id="KW-0862">Zinc</keyword>
<evidence type="ECO:0000256" key="3">
    <source>
        <dbReference type="ARBA" id="ARBA00022833"/>
    </source>
</evidence>
<dbReference type="SUPFAM" id="SSF57701">
    <property type="entry name" value="Zn2/Cys6 DNA-binding domain"/>
    <property type="match status" value="1"/>
</dbReference>
<accession>A0A167FLX8</accession>
<dbReference type="GO" id="GO:0000981">
    <property type="term" value="F:DNA-binding transcription factor activity, RNA polymerase II-specific"/>
    <property type="evidence" value="ECO:0007669"/>
    <property type="project" value="InterPro"/>
</dbReference>
<keyword evidence="4" id="KW-0805">Transcription regulation</keyword>
<organism evidence="10 11">
    <name type="scientific">Calocera viscosa (strain TUFC12733)</name>
    <dbReference type="NCBI Taxonomy" id="1330018"/>
    <lineage>
        <taxon>Eukaryota</taxon>
        <taxon>Fungi</taxon>
        <taxon>Dikarya</taxon>
        <taxon>Basidiomycota</taxon>
        <taxon>Agaricomycotina</taxon>
        <taxon>Dacrymycetes</taxon>
        <taxon>Dacrymycetales</taxon>
        <taxon>Dacrymycetaceae</taxon>
        <taxon>Calocera</taxon>
    </lineage>
</organism>
<dbReference type="OrthoDB" id="2123952at2759"/>
<dbReference type="PANTHER" id="PTHR31313:SF78">
    <property type="entry name" value="TRANSCRIPTION FACTOR DOMAIN-CONTAINING PROTEIN"/>
    <property type="match status" value="1"/>
</dbReference>
<dbReference type="Gene3D" id="4.10.240.10">
    <property type="entry name" value="Zn(2)-C6 fungal-type DNA-binding domain"/>
    <property type="match status" value="1"/>
</dbReference>
<comment type="subcellular location">
    <subcellularLocation>
        <location evidence="1">Nucleus</location>
    </subcellularLocation>
</comment>
<dbReference type="EMBL" id="KV417374">
    <property type="protein sequence ID" value="KZO89639.1"/>
    <property type="molecule type" value="Genomic_DNA"/>
</dbReference>
<dbReference type="GO" id="GO:0003677">
    <property type="term" value="F:DNA binding"/>
    <property type="evidence" value="ECO:0007669"/>
    <property type="project" value="UniProtKB-KW"/>
</dbReference>
<evidence type="ECO:0000259" key="9">
    <source>
        <dbReference type="PROSITE" id="PS50048"/>
    </source>
</evidence>
<dbReference type="PANTHER" id="PTHR31313">
    <property type="entry name" value="TY1 ENHANCER ACTIVATOR"/>
    <property type="match status" value="1"/>
</dbReference>
<dbReference type="InterPro" id="IPR051615">
    <property type="entry name" value="Transcr_Regulatory_Elem"/>
</dbReference>
<dbReference type="SMART" id="SM00066">
    <property type="entry name" value="GAL4"/>
    <property type="match status" value="1"/>
</dbReference>
<dbReference type="PROSITE" id="PS50048">
    <property type="entry name" value="ZN2_CY6_FUNGAL_2"/>
    <property type="match status" value="1"/>
</dbReference>
<dbReference type="InterPro" id="IPR007219">
    <property type="entry name" value="XnlR_reg_dom"/>
</dbReference>
<dbReference type="Pfam" id="PF00172">
    <property type="entry name" value="Zn_clus"/>
    <property type="match status" value="1"/>
</dbReference>
<dbReference type="AlphaFoldDB" id="A0A167FLX8"/>
<evidence type="ECO:0000256" key="6">
    <source>
        <dbReference type="ARBA" id="ARBA00023163"/>
    </source>
</evidence>
<dbReference type="SMART" id="SM00906">
    <property type="entry name" value="Fungal_trans"/>
    <property type="match status" value="1"/>
</dbReference>
<keyword evidence="7" id="KW-0539">Nucleus</keyword>
<dbReference type="CDD" id="cd12148">
    <property type="entry name" value="fungal_TF_MHR"/>
    <property type="match status" value="1"/>
</dbReference>
<feature type="domain" description="Zn(2)-C6 fungal-type" evidence="9">
    <location>
        <begin position="35"/>
        <end position="67"/>
    </location>
</feature>
<feature type="region of interest" description="Disordered" evidence="8">
    <location>
        <begin position="240"/>
        <end position="292"/>
    </location>
</feature>
<evidence type="ECO:0000256" key="5">
    <source>
        <dbReference type="ARBA" id="ARBA00023125"/>
    </source>
</evidence>
<dbReference type="PROSITE" id="PS00463">
    <property type="entry name" value="ZN2_CY6_FUNGAL_1"/>
    <property type="match status" value="1"/>
</dbReference>
<evidence type="ECO:0000256" key="1">
    <source>
        <dbReference type="ARBA" id="ARBA00004123"/>
    </source>
</evidence>
<dbReference type="Pfam" id="PF04082">
    <property type="entry name" value="Fungal_trans"/>
    <property type="match status" value="1"/>
</dbReference>
<dbReference type="GO" id="GO:0006351">
    <property type="term" value="P:DNA-templated transcription"/>
    <property type="evidence" value="ECO:0007669"/>
    <property type="project" value="InterPro"/>
</dbReference>
<keyword evidence="5" id="KW-0238">DNA-binding</keyword>
<protein>
    <recommendedName>
        <fullName evidence="9">Zn(2)-C6 fungal-type domain-containing protein</fullName>
    </recommendedName>
</protein>
<keyword evidence="2" id="KW-0479">Metal-binding</keyword>
<dbReference type="InterPro" id="IPR001138">
    <property type="entry name" value="Zn2Cys6_DnaBD"/>
</dbReference>
<name>A0A167FLX8_CALVF</name>
<evidence type="ECO:0000313" key="11">
    <source>
        <dbReference type="Proteomes" id="UP000076738"/>
    </source>
</evidence>
<evidence type="ECO:0000256" key="2">
    <source>
        <dbReference type="ARBA" id="ARBA00022723"/>
    </source>
</evidence>
<dbReference type="GO" id="GO:0005634">
    <property type="term" value="C:nucleus"/>
    <property type="evidence" value="ECO:0007669"/>
    <property type="project" value="UniProtKB-SubCell"/>
</dbReference>
<dbReference type="Proteomes" id="UP000076738">
    <property type="component" value="Unassembled WGS sequence"/>
</dbReference>
<dbReference type="CDD" id="cd00067">
    <property type="entry name" value="GAL4"/>
    <property type="match status" value="1"/>
</dbReference>
<dbReference type="InterPro" id="IPR036864">
    <property type="entry name" value="Zn2-C6_fun-type_DNA-bd_sf"/>
</dbReference>
<dbReference type="GO" id="GO:0008270">
    <property type="term" value="F:zinc ion binding"/>
    <property type="evidence" value="ECO:0007669"/>
    <property type="project" value="InterPro"/>
</dbReference>
<keyword evidence="11" id="KW-1185">Reference proteome</keyword>
<sequence length="582" mass="64462">MDMNGSPLVRFQTAAQAQAQAEAEERIIRRRSSKACDNCRKAKCKCEPTGPGQPCSNCSSLRLTCTFLGPSRKRGPPKGYIDKLEAKMHRLQALIGTIMLSEDPRAQSIVTDLSGDPLAREVLAQVEASPFGSAGRSGHIPMPSLRFDDMEDQLGLNTIEEEGTDSPTGLPTGRFTFTTPGSSAHFTASASDWQNALHARLRGAATQLPHLDTSIPSLQYSNISPGPDDATSPRQRRRLDAPMRSPQQDESPTGFSQGSAHSMVNQPGALTSPSQPRRFNDRTPSDDGDENVDLADVVGQLSIDENDQVRYHGKASGLHLLSRSERHREGIWRFPPARVWPPSENHVVKTEEEILNSANARDCLPSPAQQQHLIDLYFSYVQPVLPIIPKRQFMELFRERMASSDVNSPADIVRGRIPTLLLLAMFAVAARYTATDTPLPPDGKMWMAGDKYLAAAKLILNEKYASSQPETCQALILLSYREIGIGAMAQSFLYTGMAVRMAQDLGLHRSMEKWHPAGQSRFTEEEKQTRRRIWWACVILDRYVSTYIGRPMGIFERDYDTALATENDVSLVSLSLNEANVL</sequence>
<evidence type="ECO:0000256" key="8">
    <source>
        <dbReference type="SAM" id="MobiDB-lite"/>
    </source>
</evidence>
<reference evidence="10 11" key="1">
    <citation type="journal article" date="2016" name="Mol. Biol. Evol.">
        <title>Comparative Genomics of Early-Diverging Mushroom-Forming Fungi Provides Insights into the Origins of Lignocellulose Decay Capabilities.</title>
        <authorList>
            <person name="Nagy L.G."/>
            <person name="Riley R."/>
            <person name="Tritt A."/>
            <person name="Adam C."/>
            <person name="Daum C."/>
            <person name="Floudas D."/>
            <person name="Sun H."/>
            <person name="Yadav J.S."/>
            <person name="Pangilinan J."/>
            <person name="Larsson K.H."/>
            <person name="Matsuura K."/>
            <person name="Barry K."/>
            <person name="Labutti K."/>
            <person name="Kuo R."/>
            <person name="Ohm R.A."/>
            <person name="Bhattacharya S.S."/>
            <person name="Shirouzu T."/>
            <person name="Yoshinaga Y."/>
            <person name="Martin F.M."/>
            <person name="Grigoriev I.V."/>
            <person name="Hibbett D.S."/>
        </authorList>
    </citation>
    <scope>NUCLEOTIDE SEQUENCE [LARGE SCALE GENOMIC DNA]</scope>
    <source>
        <strain evidence="10 11">TUFC12733</strain>
    </source>
</reference>
<dbReference type="STRING" id="1330018.A0A167FLX8"/>
<proteinExistence type="predicted"/>
<feature type="compositionally biased region" description="Polar residues" evidence="8">
    <location>
        <begin position="245"/>
        <end position="277"/>
    </location>
</feature>
<evidence type="ECO:0000256" key="7">
    <source>
        <dbReference type="ARBA" id="ARBA00023242"/>
    </source>
</evidence>
<gene>
    <name evidence="10" type="ORF">CALVIDRAFT_571629</name>
</gene>
<evidence type="ECO:0000313" key="10">
    <source>
        <dbReference type="EMBL" id="KZO89639.1"/>
    </source>
</evidence>
<keyword evidence="6" id="KW-0804">Transcription</keyword>
<feature type="region of interest" description="Disordered" evidence="8">
    <location>
        <begin position="216"/>
        <end position="235"/>
    </location>
</feature>